<evidence type="ECO:0000313" key="3">
    <source>
        <dbReference type="EMBL" id="ABD12733.1"/>
    </source>
</evidence>
<dbReference type="EC" id="2.4.2.29" evidence="3"/>
<organism evidence="3 4">
    <name type="scientific">Frankia casuarinae (strain DSM 45818 / CECT 9043 / HFP020203 / CcI3)</name>
    <dbReference type="NCBI Taxonomy" id="106370"/>
    <lineage>
        <taxon>Bacteria</taxon>
        <taxon>Bacillati</taxon>
        <taxon>Actinomycetota</taxon>
        <taxon>Actinomycetes</taxon>
        <taxon>Frankiales</taxon>
        <taxon>Frankiaceae</taxon>
        <taxon>Frankia</taxon>
    </lineage>
</organism>
<dbReference type="PhylomeDB" id="Q2J7K9"/>
<evidence type="ECO:0000259" key="2">
    <source>
        <dbReference type="Pfam" id="PF01702"/>
    </source>
</evidence>
<evidence type="ECO:0000313" key="4">
    <source>
        <dbReference type="Proteomes" id="UP000001937"/>
    </source>
</evidence>
<dbReference type="OrthoDB" id="9805417at2"/>
<dbReference type="GO" id="GO:0046872">
    <property type="term" value="F:metal ion binding"/>
    <property type="evidence" value="ECO:0007669"/>
    <property type="project" value="UniProtKB-KW"/>
</dbReference>
<dbReference type="InterPro" id="IPR002616">
    <property type="entry name" value="tRNA_ribo_trans-like"/>
</dbReference>
<dbReference type="AlphaFoldDB" id="Q2J7K9"/>
<dbReference type="EMBL" id="CP000249">
    <property type="protein sequence ID" value="ABD12733.1"/>
    <property type="molecule type" value="Genomic_DNA"/>
</dbReference>
<dbReference type="SUPFAM" id="SSF51713">
    <property type="entry name" value="tRNA-guanine transglycosylase"/>
    <property type="match status" value="1"/>
</dbReference>
<dbReference type="PANTHER" id="PTHR43468">
    <property type="match status" value="1"/>
</dbReference>
<dbReference type="Gene3D" id="3.20.20.105">
    <property type="entry name" value="Queuine tRNA-ribosyltransferase-like"/>
    <property type="match status" value="1"/>
</dbReference>
<evidence type="ECO:0000256" key="1">
    <source>
        <dbReference type="ARBA" id="ARBA00022723"/>
    </source>
</evidence>
<keyword evidence="4" id="KW-1185">Reference proteome</keyword>
<proteinExistence type="predicted"/>
<feature type="domain" description="tRNA-guanine(15) transglycosylase-like" evidence="2">
    <location>
        <begin position="17"/>
        <end position="369"/>
    </location>
</feature>
<keyword evidence="1" id="KW-0479">Metal-binding</keyword>
<dbReference type="GO" id="GO:0006400">
    <property type="term" value="P:tRNA modification"/>
    <property type="evidence" value="ECO:0007669"/>
    <property type="project" value="InterPro"/>
</dbReference>
<dbReference type="InterPro" id="IPR036511">
    <property type="entry name" value="TGT-like_sf"/>
</dbReference>
<dbReference type="NCBIfam" id="TIGR00449">
    <property type="entry name" value="tgt_general"/>
    <property type="match status" value="1"/>
</dbReference>
<protein>
    <submittedName>
        <fullName evidence="3">tRNA-guanine transglycosylase</fullName>
        <ecNumber evidence="3">2.4.2.29</ecNumber>
    </submittedName>
</protein>
<reference evidence="3 4" key="1">
    <citation type="journal article" date="2007" name="Genome Res.">
        <title>Genome characteristics of facultatively symbiotic Frankia sp. strains reflect host range and host plant biogeography.</title>
        <authorList>
            <person name="Normand P."/>
            <person name="Lapierre P."/>
            <person name="Tisa L.S."/>
            <person name="Gogarten J.P."/>
            <person name="Alloisio N."/>
            <person name="Bagnarol E."/>
            <person name="Bassi C.A."/>
            <person name="Berry A.M."/>
            <person name="Bickhart D.M."/>
            <person name="Choisne N."/>
            <person name="Couloux A."/>
            <person name="Cournoyer B."/>
            <person name="Cruveiller S."/>
            <person name="Daubin V."/>
            <person name="Demange N."/>
            <person name="Francino M.P."/>
            <person name="Goltsman E."/>
            <person name="Huang Y."/>
            <person name="Kopp O.R."/>
            <person name="Labarre L."/>
            <person name="Lapidus A."/>
            <person name="Lavire C."/>
            <person name="Marechal J."/>
            <person name="Martinez M."/>
            <person name="Mastronunzio J.E."/>
            <person name="Mullin B.C."/>
            <person name="Niemann J."/>
            <person name="Pujic P."/>
            <person name="Rawnsley T."/>
            <person name="Rouy Z."/>
            <person name="Schenowitz C."/>
            <person name="Sellstedt A."/>
            <person name="Tavares F."/>
            <person name="Tomkins J.P."/>
            <person name="Vallenet D."/>
            <person name="Valverde C."/>
            <person name="Wall L.G."/>
            <person name="Wang Y."/>
            <person name="Medigue C."/>
            <person name="Benson D.R."/>
        </authorList>
    </citation>
    <scope>NUCLEOTIDE SEQUENCE [LARGE SCALE GENOMIC DNA]</scope>
    <source>
        <strain evidence="4">DSM 45818 / CECT 9043 / CcI3</strain>
    </source>
</reference>
<name>Q2J7K9_FRACC</name>
<dbReference type="KEGG" id="fra:Francci3_3378"/>
<sequence>MPRMSPPVMPVVPAPVLATPHGTVELPTFLPDGTRAAVRSTDPRDLREVGIEAVMCNAFHLAQRPGVRPVKRVGGLRRFMAWDGVVVTDSGGFQVLSLLRRQGQHSAIRPGGVVFRNPADGTKVELTPQRVIEWQFGLGSGVVIALDDCTGPEDSPAEVVASVDRTIRWFRDTRTAFDLQCRQRRLENPPLLVGVVQGGADPDQRKRCVEALVEAGAQGFGFGGWPLDGNGVLEREMFALLSASTPPEAPLFALGVGKPEHLVALCQIDRRWVFDCTIPTRDARHGRLYAFNNAPLAADGSFYQNVHILDERNHRIDEPICPTCDCPTCTRYGRSYLHHLFRVRDGQADRLATLHNLRFYTRLIEQLRAGGRALAAGPAEIGDDDT</sequence>
<dbReference type="STRING" id="106370.Francci3_3378"/>
<dbReference type="PANTHER" id="PTHR43468:SF1">
    <property type="entry name" value="TRNA-GUANOSINE(34) QUEUINE TRANSGLYCOSYLASE"/>
    <property type="match status" value="1"/>
</dbReference>
<gene>
    <name evidence="3" type="ordered locus">Francci3_3378</name>
</gene>
<dbReference type="eggNOG" id="COG0343">
    <property type="taxonomic scope" value="Bacteria"/>
</dbReference>
<keyword evidence="3" id="KW-0328">Glycosyltransferase</keyword>
<keyword evidence="3" id="KW-0808">Transferase</keyword>
<dbReference type="Pfam" id="PF01702">
    <property type="entry name" value="TGT"/>
    <property type="match status" value="1"/>
</dbReference>
<dbReference type="Proteomes" id="UP000001937">
    <property type="component" value="Chromosome"/>
</dbReference>
<dbReference type="GO" id="GO:0016757">
    <property type="term" value="F:glycosyltransferase activity"/>
    <property type="evidence" value="ECO:0007669"/>
    <property type="project" value="UniProtKB-KW"/>
</dbReference>
<dbReference type="HOGENOM" id="CLU_022060_0_1_11"/>
<accession>Q2J7K9</accession>